<dbReference type="eggNOG" id="COG3534">
    <property type="taxonomic scope" value="Bacteria"/>
</dbReference>
<dbReference type="PANTHER" id="PTHR46943:SF1">
    <property type="entry name" value="PENTRAXIN-RELATED PROTEIN PTX3"/>
    <property type="match status" value="1"/>
</dbReference>
<name>C6WQK6_ACTMD</name>
<feature type="chain" id="PRO_5038695418" evidence="3">
    <location>
        <begin position="23"/>
        <end position="1147"/>
    </location>
</feature>
<dbReference type="InterPro" id="IPR042837">
    <property type="entry name" value="PTX3"/>
</dbReference>
<dbReference type="STRING" id="446462.Amir_4870"/>
<protein>
    <submittedName>
        <fullName evidence="5">LamG domain protein jellyroll fold domain protein</fullName>
    </submittedName>
</protein>
<dbReference type="PANTHER" id="PTHR46943">
    <property type="entry name" value="PENTRAXIN-RELATED PROTEIN PTX3"/>
    <property type="match status" value="1"/>
</dbReference>
<dbReference type="SUPFAM" id="SSF49899">
    <property type="entry name" value="Concanavalin A-like lectins/glucanases"/>
    <property type="match status" value="2"/>
</dbReference>
<evidence type="ECO:0000313" key="6">
    <source>
        <dbReference type="Proteomes" id="UP000002213"/>
    </source>
</evidence>
<reference evidence="5 6" key="1">
    <citation type="journal article" date="2009" name="Stand. Genomic Sci.">
        <title>Complete genome sequence of Actinosynnema mirum type strain (101).</title>
        <authorList>
            <person name="Land M."/>
            <person name="Lapidus A."/>
            <person name="Mayilraj S."/>
            <person name="Chen F."/>
            <person name="Copeland A."/>
            <person name="Del Rio T.G."/>
            <person name="Nolan M."/>
            <person name="Lucas S."/>
            <person name="Tice H."/>
            <person name="Cheng J.F."/>
            <person name="Chertkov O."/>
            <person name="Bruce D."/>
            <person name="Goodwin L."/>
            <person name="Pitluck S."/>
            <person name="Rohde M."/>
            <person name="Goker M."/>
            <person name="Pati A."/>
            <person name="Ivanova N."/>
            <person name="Mavromatis K."/>
            <person name="Chen A."/>
            <person name="Palaniappan K."/>
            <person name="Hauser L."/>
            <person name="Chang Y.J."/>
            <person name="Jeffries C.C."/>
            <person name="Brettin T."/>
            <person name="Detter J.C."/>
            <person name="Han C."/>
            <person name="Chain P."/>
            <person name="Tindall B.J."/>
            <person name="Bristow J."/>
            <person name="Eisen J.A."/>
            <person name="Markowitz V."/>
            <person name="Hugenholtz P."/>
            <person name="Kyrpides N.C."/>
            <person name="Klenk H.P."/>
        </authorList>
    </citation>
    <scope>NUCLEOTIDE SEQUENCE [LARGE SCALE GENOMIC DNA]</scope>
    <source>
        <strain evidence="6">ATCC 29888 / DSM 43827 / JCM 3225 / NBRC 14064 / NCIMB 13271 / NRRL B-12336 / IMRU 3971 / 101</strain>
    </source>
</reference>
<dbReference type="NCBIfam" id="NF033679">
    <property type="entry name" value="DNRLRE_dom"/>
    <property type="match status" value="1"/>
</dbReference>
<keyword evidence="6" id="KW-1185">Reference proteome</keyword>
<dbReference type="KEGG" id="ami:Amir_4870"/>
<dbReference type="Pfam" id="PF13385">
    <property type="entry name" value="Laminin_G_3"/>
    <property type="match status" value="2"/>
</dbReference>
<organism evidence="5 6">
    <name type="scientific">Actinosynnema mirum (strain ATCC 29888 / DSM 43827 / JCM 3225 / NBRC 14064 / NCIMB 13271 / NRRL B-12336 / IMRU 3971 / 101)</name>
    <dbReference type="NCBI Taxonomy" id="446462"/>
    <lineage>
        <taxon>Bacteria</taxon>
        <taxon>Bacillati</taxon>
        <taxon>Actinomycetota</taxon>
        <taxon>Actinomycetes</taxon>
        <taxon>Pseudonocardiales</taxon>
        <taxon>Pseudonocardiaceae</taxon>
        <taxon>Actinosynnema</taxon>
    </lineage>
</organism>
<dbReference type="AlphaFoldDB" id="C6WQK6"/>
<evidence type="ECO:0000256" key="3">
    <source>
        <dbReference type="SAM" id="SignalP"/>
    </source>
</evidence>
<evidence type="ECO:0000256" key="1">
    <source>
        <dbReference type="ARBA" id="ARBA00022729"/>
    </source>
</evidence>
<keyword evidence="1 3" id="KW-0732">Signal</keyword>
<dbReference type="InterPro" id="IPR013320">
    <property type="entry name" value="ConA-like_dom_sf"/>
</dbReference>
<dbReference type="GO" id="GO:0006955">
    <property type="term" value="P:immune response"/>
    <property type="evidence" value="ECO:0007669"/>
    <property type="project" value="InterPro"/>
</dbReference>
<feature type="domain" description="LamG-like jellyroll fold" evidence="4">
    <location>
        <begin position="990"/>
        <end position="1135"/>
    </location>
</feature>
<proteinExistence type="predicted"/>
<evidence type="ECO:0000256" key="2">
    <source>
        <dbReference type="ARBA" id="ARBA00023157"/>
    </source>
</evidence>
<dbReference type="Gene3D" id="2.60.120.200">
    <property type="match status" value="2"/>
</dbReference>
<dbReference type="HOGENOM" id="CLU_003050_0_0_11"/>
<evidence type="ECO:0000259" key="4">
    <source>
        <dbReference type="SMART" id="SM00560"/>
    </source>
</evidence>
<dbReference type="InterPro" id="IPR006558">
    <property type="entry name" value="LamG-like"/>
</dbReference>
<dbReference type="Proteomes" id="UP000002213">
    <property type="component" value="Chromosome"/>
</dbReference>
<accession>C6WQK6</accession>
<feature type="domain" description="LamG-like jellyroll fold" evidence="4">
    <location>
        <begin position="773"/>
        <end position="911"/>
    </location>
</feature>
<dbReference type="eggNOG" id="COG3209">
    <property type="taxonomic scope" value="Bacteria"/>
</dbReference>
<dbReference type="RefSeq" id="WP_015803583.1">
    <property type="nucleotide sequence ID" value="NC_013093.1"/>
</dbReference>
<dbReference type="OrthoDB" id="324838at2"/>
<sequence>MRSHSRAPGFSLRAFTSGIAFALLASTVTTLAPPIAAADPVDVPNVAADPATAARYAATSGEPVQVTSATSENEELFANPDGTMTYRQHVQPVRVRQGGDWVPVDLELERKPDGAIVPKAAPVEMEFSGGGGDKPVGKVVSGEHEVGFSWPTPLPAPVLDGATLTYPAVLPDVDLKVEVGLKGFSQVLVVKTPEAADNPALRRIEFPSHTENVSLHEDQGALAAKNAEGATVFTGDATRMWDSSGQQEGERIAGPGPGDRTATMDVEVTPDAVAVTPDQSFLDDRATTYPVHIDPNYYCTSCGKAHHVVVESPWPDAKNFDVTSGRLNDLKVGKVNGAEMQSPNGAAGTARSYVQMNTQAILGKHIESATLRTKVIHSYSCSPGNASVWLTEWVDANTTWRNQTAWTRKLSEANRANHPAVCPSDGTMDFDVSSAVRDASAGGWGITTFAIVASNENEQDKSWRRLDLNPYLEVRYNSYPNPPTDLGMEGLGPDGSQALPCRVGADRSYVTNHIPRLRARVSDPDGGILDTAFKLFKGPQGAITAEYPEFYASDIPSGQFGEARVPTGLITQDGVYTWRAWAGDRQFHTWSQDCEFEVDSVKPSTPLITSTDYPQDGDHGSVGRTGQFTFKVNGNTGPGGSMDVKEYTWSLNGGEGVVYTEPVTTADGTTAVSVTPTKPGLNILHAYAVDRAGNRSATLAEYRFTVTPPQPPLAEWTFDQSSGTTVPDTGALDRPLTLVGGAEFEKGYADNALKLNGTNASAQSTTAIVNTSKAFSAAAWVRLDRTDGYYTVLSQDGNRVSPFYLQHDPQAQRWRISASKGDHDLPDTVAVNSLAPPEAGAWTHLAITYEPNSRTTKLYVDGKLQGSAQMTFWVASGSFVVGGARWSGERANHFPGAIDHVQLWDRVLGDEDVATSANLAVLRARYALDERTGVTARDEISGSDGVLSGGVAWGGDARTAASSQRKWLSYDNTSTGRATGPRPEQFRTDRSYTASVWVRHSGFDEPSRAGLSTGDDRYSPFLLGYRGESGKWGFLVSGSATVDGGWFALSDNPARQGKWTYLVATYDAVAGRIDLYVDGVKQKTYQDTPDGSGVRSRNSTGSLIIGSATWHGLVSDTWKGDVDDARVYSGVLTTNEIRRLHNATFHS</sequence>
<gene>
    <name evidence="5" type="ordered locus">Amir_4870</name>
</gene>
<dbReference type="EMBL" id="CP001630">
    <property type="protein sequence ID" value="ACU38696.1"/>
    <property type="molecule type" value="Genomic_DNA"/>
</dbReference>
<evidence type="ECO:0000313" key="5">
    <source>
        <dbReference type="EMBL" id="ACU38696.1"/>
    </source>
</evidence>
<dbReference type="SMART" id="SM00560">
    <property type="entry name" value="LamGL"/>
    <property type="match status" value="2"/>
</dbReference>
<feature type="signal peptide" evidence="3">
    <location>
        <begin position="1"/>
        <end position="22"/>
    </location>
</feature>
<keyword evidence="2" id="KW-1015">Disulfide bond</keyword>